<proteinExistence type="predicted"/>
<organism evidence="2 3">
    <name type="scientific">Haemaphysalis longicornis</name>
    <name type="common">Bush tick</name>
    <dbReference type="NCBI Taxonomy" id="44386"/>
    <lineage>
        <taxon>Eukaryota</taxon>
        <taxon>Metazoa</taxon>
        <taxon>Ecdysozoa</taxon>
        <taxon>Arthropoda</taxon>
        <taxon>Chelicerata</taxon>
        <taxon>Arachnida</taxon>
        <taxon>Acari</taxon>
        <taxon>Parasitiformes</taxon>
        <taxon>Ixodida</taxon>
        <taxon>Ixodoidea</taxon>
        <taxon>Ixodidae</taxon>
        <taxon>Haemaphysalinae</taxon>
        <taxon>Haemaphysalis</taxon>
    </lineage>
</organism>
<feature type="region of interest" description="Disordered" evidence="1">
    <location>
        <begin position="1"/>
        <end position="21"/>
    </location>
</feature>
<evidence type="ECO:0000313" key="2">
    <source>
        <dbReference type="EMBL" id="KAH9367125.1"/>
    </source>
</evidence>
<dbReference type="AlphaFoldDB" id="A0A9J6FVF3"/>
<dbReference type="OrthoDB" id="6505652at2759"/>
<accession>A0A9J6FVF3</accession>
<dbReference type="VEuPathDB" id="VectorBase:HLOH_057833"/>
<dbReference type="PANTHER" id="PTHR47331">
    <property type="entry name" value="PHD-TYPE DOMAIN-CONTAINING PROTEIN"/>
    <property type="match status" value="1"/>
</dbReference>
<name>A0A9J6FVF3_HAELO</name>
<sequence length="388" mass="42485">MFNPRKSNPRDFRSEGSPNPHTTVCASVRNKSGVDTSGCVLLQTFPAWAVSDNACRYVRGIFDGGSQRTFVAEEECKHLKLKCIGLTDINLNTLVNAKLQPAARRRILKLRLKSQSSDTEVVLSAVEIPYIFQDIEGWTMDSSFVLACKASGKDIADELLHPGVITRGGIRILMGSDQMPCESVRSYKNEALDAINTKLGWTFQGSSTEVTAAANTSRTMVGALKADVTQCDDILRSCLEVESVGILDPTSSGTSKVTELGHVENVFLRHGRNEVALPWKAHTSTLPGEPLYVDNLVAGADSVGEATRLFSEARGIMEATGMTFRKWTSKSHELMQHLENEDRGVCKGMVVHHEPTGKVLGIAWDSPRGMFLFHISNLLAFLKAKTDT</sequence>
<comment type="caution">
    <text evidence="2">The sequence shown here is derived from an EMBL/GenBank/DDBJ whole genome shotgun (WGS) entry which is preliminary data.</text>
</comment>
<gene>
    <name evidence="2" type="ORF">HPB48_021460</name>
</gene>
<protein>
    <recommendedName>
        <fullName evidence="4">Peptidase aspartic putative domain-containing protein</fullName>
    </recommendedName>
</protein>
<reference evidence="2 3" key="1">
    <citation type="journal article" date="2020" name="Cell">
        <title>Large-Scale Comparative Analyses of Tick Genomes Elucidate Their Genetic Diversity and Vector Capacities.</title>
        <authorList>
            <consortium name="Tick Genome and Microbiome Consortium (TIGMIC)"/>
            <person name="Jia N."/>
            <person name="Wang J."/>
            <person name="Shi W."/>
            <person name="Du L."/>
            <person name="Sun Y."/>
            <person name="Zhan W."/>
            <person name="Jiang J.F."/>
            <person name="Wang Q."/>
            <person name="Zhang B."/>
            <person name="Ji P."/>
            <person name="Bell-Sakyi L."/>
            <person name="Cui X.M."/>
            <person name="Yuan T.T."/>
            <person name="Jiang B.G."/>
            <person name="Yang W.F."/>
            <person name="Lam T.T."/>
            <person name="Chang Q.C."/>
            <person name="Ding S.J."/>
            <person name="Wang X.J."/>
            <person name="Zhu J.G."/>
            <person name="Ruan X.D."/>
            <person name="Zhao L."/>
            <person name="Wei J.T."/>
            <person name="Ye R.Z."/>
            <person name="Que T.C."/>
            <person name="Du C.H."/>
            <person name="Zhou Y.H."/>
            <person name="Cheng J.X."/>
            <person name="Dai P.F."/>
            <person name="Guo W.B."/>
            <person name="Han X.H."/>
            <person name="Huang E.J."/>
            <person name="Li L.F."/>
            <person name="Wei W."/>
            <person name="Gao Y.C."/>
            <person name="Liu J.Z."/>
            <person name="Shao H.Z."/>
            <person name="Wang X."/>
            <person name="Wang C.C."/>
            <person name="Yang T.C."/>
            <person name="Huo Q.B."/>
            <person name="Li W."/>
            <person name="Chen H.Y."/>
            <person name="Chen S.E."/>
            <person name="Zhou L.G."/>
            <person name="Ni X.B."/>
            <person name="Tian J.H."/>
            <person name="Sheng Y."/>
            <person name="Liu T."/>
            <person name="Pan Y.S."/>
            <person name="Xia L.Y."/>
            <person name="Li J."/>
            <person name="Zhao F."/>
            <person name="Cao W.C."/>
        </authorList>
    </citation>
    <scope>NUCLEOTIDE SEQUENCE [LARGE SCALE GENOMIC DNA]</scope>
    <source>
        <strain evidence="2">HaeL-2018</strain>
    </source>
</reference>
<dbReference type="Proteomes" id="UP000821853">
    <property type="component" value="Chromosome 2"/>
</dbReference>
<evidence type="ECO:0008006" key="4">
    <source>
        <dbReference type="Google" id="ProtNLM"/>
    </source>
</evidence>
<keyword evidence="3" id="KW-1185">Reference proteome</keyword>
<evidence type="ECO:0000256" key="1">
    <source>
        <dbReference type="SAM" id="MobiDB-lite"/>
    </source>
</evidence>
<dbReference type="PANTHER" id="PTHR47331:SF1">
    <property type="entry name" value="GAG-LIKE PROTEIN"/>
    <property type="match status" value="1"/>
</dbReference>
<dbReference type="EMBL" id="JABSTR010000004">
    <property type="protein sequence ID" value="KAH9367125.1"/>
    <property type="molecule type" value="Genomic_DNA"/>
</dbReference>
<evidence type="ECO:0000313" key="3">
    <source>
        <dbReference type="Proteomes" id="UP000821853"/>
    </source>
</evidence>